<feature type="compositionally biased region" description="Basic residues" evidence="13">
    <location>
        <begin position="200"/>
        <end position="219"/>
    </location>
</feature>
<evidence type="ECO:0000256" key="13">
    <source>
        <dbReference type="SAM" id="MobiDB-lite"/>
    </source>
</evidence>
<feature type="compositionally biased region" description="Basic and acidic residues" evidence="13">
    <location>
        <begin position="278"/>
        <end position="287"/>
    </location>
</feature>
<keyword evidence="9 11" id="KW-0539">Nucleus</keyword>
<dbReference type="PROSITE" id="PS00027">
    <property type="entry name" value="HOMEOBOX_1"/>
    <property type="match status" value="1"/>
</dbReference>
<dbReference type="GO" id="GO:0007399">
    <property type="term" value="P:nervous system development"/>
    <property type="evidence" value="ECO:0007669"/>
    <property type="project" value="UniProtKB-KW"/>
</dbReference>
<keyword evidence="7 11" id="KW-0371">Homeobox</keyword>
<keyword evidence="6 11" id="KW-0238">DNA-binding</keyword>
<sequence>MMQGENLHEPSLKSLRCQARRTRHRALTSQAARADEQRQDAAGHVSINVCTCIANILETEEYLVVGALQGASRSGQRGGLMGGYDSCLSADKGGNDGKEGGSKRRRTRTNFTGWQLEQLEAAFQDSHYPDVFMREALALKLDLVESRVQVWFQNRRAKWRKKENTRKGPGRPAHNAHPQTCSGEPLDPSEIERREQLRQEKKRRKHEERLRRLHHRRSGHATASEDSGEITLSRLEDQGLPCSDFGQPGTSETTRASSPFNSTDASSNGASSGEDTDSGGKDTRDASMAKGCIPEVVRSTSKCPFSIEKLLEVPRVPRGRRPNSKYPRVQACKSLGPLALGMLPLFQITQPVGFLVEQLQSEDARASPPRSHRESGEKFLHRLTSTSQAEPARRAVSEHLPRTVSSGKLERQAEQLWRRVHRETSGCRADPAEQESMNEKKPPRDAEDDIDVVSEEQEGGKGDKSNFSEGGNSLTEADEERGNECSMDAVDQTVEHNVVGDASEDLIEHTD</sequence>
<keyword evidence="4" id="KW-0524">Neurogenesis</keyword>
<dbReference type="InterPro" id="IPR009057">
    <property type="entry name" value="Homeodomain-like_sf"/>
</dbReference>
<evidence type="ECO:0000256" key="4">
    <source>
        <dbReference type="ARBA" id="ARBA00022902"/>
    </source>
</evidence>
<dbReference type="AlphaFoldDB" id="A0A2T7Q172"/>
<feature type="compositionally biased region" description="Acidic residues" evidence="13">
    <location>
        <begin position="446"/>
        <end position="457"/>
    </location>
</feature>
<feature type="region of interest" description="Disordered" evidence="13">
    <location>
        <begin position="360"/>
        <end position="511"/>
    </location>
</feature>
<keyword evidence="16" id="KW-1185">Reference proteome</keyword>
<evidence type="ECO:0000313" key="16">
    <source>
        <dbReference type="Proteomes" id="UP000245119"/>
    </source>
</evidence>
<reference evidence="15 16" key="1">
    <citation type="submission" date="2018-04" db="EMBL/GenBank/DDBJ databases">
        <title>The genome of golden apple snail Pomacea canaliculata provides insight into stress tolerance and invasive adaptation.</title>
        <authorList>
            <person name="Liu C."/>
            <person name="Liu B."/>
            <person name="Ren Y."/>
            <person name="Zhang Y."/>
            <person name="Wang H."/>
            <person name="Li S."/>
            <person name="Jiang F."/>
            <person name="Yin L."/>
            <person name="Zhang G."/>
            <person name="Qian W."/>
            <person name="Fan W."/>
        </authorList>
    </citation>
    <scope>NUCLEOTIDE SEQUENCE [LARGE SCALE GENOMIC DNA]</scope>
    <source>
        <strain evidence="15">SZHN2017</strain>
        <tissue evidence="15">Muscle</tissue>
    </source>
</reference>
<comment type="caution">
    <text evidence="15">The sequence shown here is derived from an EMBL/GenBank/DDBJ whole genome shotgun (WGS) entry which is preliminary data.</text>
</comment>
<dbReference type="Pfam" id="PF00046">
    <property type="entry name" value="Homeodomain"/>
    <property type="match status" value="1"/>
</dbReference>
<gene>
    <name evidence="15" type="ORF">C0Q70_02055</name>
</gene>
<keyword evidence="8" id="KW-0804">Transcription</keyword>
<evidence type="ECO:0000256" key="1">
    <source>
        <dbReference type="ARBA" id="ARBA00004123"/>
    </source>
</evidence>
<evidence type="ECO:0000256" key="11">
    <source>
        <dbReference type="PROSITE-ProRule" id="PRU00108"/>
    </source>
</evidence>
<dbReference type="EMBL" id="PZQS01000001">
    <property type="protein sequence ID" value="PVD39425.1"/>
    <property type="molecule type" value="Genomic_DNA"/>
</dbReference>
<dbReference type="PANTHER" id="PTHR46799:SF1">
    <property type="entry name" value="HOMEOBOX PROTEIN UNC-4 HOMOLOG"/>
    <property type="match status" value="1"/>
</dbReference>
<proteinExistence type="inferred from homology"/>
<feature type="compositionally biased region" description="Basic and acidic residues" evidence="13">
    <location>
        <begin position="408"/>
        <end position="425"/>
    </location>
</feature>
<dbReference type="SUPFAM" id="SSF46689">
    <property type="entry name" value="Homeodomain-like"/>
    <property type="match status" value="1"/>
</dbReference>
<dbReference type="GO" id="GO:0000981">
    <property type="term" value="F:DNA-binding transcription factor activity, RNA polymerase II-specific"/>
    <property type="evidence" value="ECO:0007669"/>
    <property type="project" value="InterPro"/>
</dbReference>
<evidence type="ECO:0000256" key="12">
    <source>
        <dbReference type="RuleBase" id="RU000682"/>
    </source>
</evidence>
<dbReference type="OrthoDB" id="6159439at2759"/>
<feature type="region of interest" description="Disordered" evidence="13">
    <location>
        <begin position="160"/>
        <end position="287"/>
    </location>
</feature>
<dbReference type="CDD" id="cd00086">
    <property type="entry name" value="homeodomain"/>
    <property type="match status" value="1"/>
</dbReference>
<dbReference type="InterPro" id="IPR001356">
    <property type="entry name" value="HD"/>
</dbReference>
<evidence type="ECO:0000256" key="6">
    <source>
        <dbReference type="ARBA" id="ARBA00023125"/>
    </source>
</evidence>
<keyword evidence="5" id="KW-0805">Transcription regulation</keyword>
<protein>
    <recommendedName>
        <fullName evidence="14">Homeobox domain-containing protein</fullName>
    </recommendedName>
</protein>
<evidence type="ECO:0000259" key="14">
    <source>
        <dbReference type="PROSITE" id="PS50071"/>
    </source>
</evidence>
<dbReference type="SMART" id="SM00389">
    <property type="entry name" value="HOX"/>
    <property type="match status" value="1"/>
</dbReference>
<dbReference type="PANTHER" id="PTHR46799">
    <property type="entry name" value="HOMEOBOX PROTEIN UNC-4 HOMOLOG"/>
    <property type="match status" value="1"/>
</dbReference>
<feature type="compositionally biased region" description="Basic and acidic residues" evidence="13">
    <location>
        <begin position="190"/>
        <end position="199"/>
    </location>
</feature>
<evidence type="ECO:0000256" key="3">
    <source>
        <dbReference type="ARBA" id="ARBA00022782"/>
    </source>
</evidence>
<dbReference type="Gene3D" id="1.10.10.60">
    <property type="entry name" value="Homeodomain-like"/>
    <property type="match status" value="1"/>
</dbReference>
<keyword evidence="3" id="KW-0221">Differentiation</keyword>
<evidence type="ECO:0000256" key="5">
    <source>
        <dbReference type="ARBA" id="ARBA00023015"/>
    </source>
</evidence>
<dbReference type="FunFam" id="1.10.10.60:FF:000057">
    <property type="entry name" value="Short stature homeobox 2"/>
    <property type="match status" value="1"/>
</dbReference>
<evidence type="ECO:0000256" key="10">
    <source>
        <dbReference type="ARBA" id="ARBA00038351"/>
    </source>
</evidence>
<dbReference type="PROSITE" id="PS50071">
    <property type="entry name" value="HOMEOBOX_2"/>
    <property type="match status" value="1"/>
</dbReference>
<comment type="similarity">
    <text evidence="10">Belongs to the paired homeobox family. Unc-4 subfamily.</text>
</comment>
<feature type="domain" description="Homeobox" evidence="14">
    <location>
        <begin position="102"/>
        <end position="162"/>
    </location>
</feature>
<accession>A0A2T7Q172</accession>
<dbReference type="GO" id="GO:0005634">
    <property type="term" value="C:nucleus"/>
    <property type="evidence" value="ECO:0007669"/>
    <property type="project" value="UniProtKB-SubCell"/>
</dbReference>
<feature type="compositionally biased region" description="Polar residues" evidence="13">
    <location>
        <begin position="248"/>
        <end position="273"/>
    </location>
</feature>
<feature type="region of interest" description="Disordered" evidence="13">
    <location>
        <begin position="1"/>
        <end position="37"/>
    </location>
</feature>
<dbReference type="GO" id="GO:0030154">
    <property type="term" value="P:cell differentiation"/>
    <property type="evidence" value="ECO:0007669"/>
    <property type="project" value="UniProtKB-KW"/>
</dbReference>
<dbReference type="GO" id="GO:1990837">
    <property type="term" value="F:sequence-specific double-stranded DNA binding"/>
    <property type="evidence" value="ECO:0007669"/>
    <property type="project" value="TreeGrafter"/>
</dbReference>
<comment type="subcellular location">
    <subcellularLocation>
        <location evidence="1 11 12">Nucleus</location>
    </subcellularLocation>
</comment>
<evidence type="ECO:0000256" key="8">
    <source>
        <dbReference type="ARBA" id="ARBA00023163"/>
    </source>
</evidence>
<feature type="DNA-binding region" description="Homeobox" evidence="11">
    <location>
        <begin position="104"/>
        <end position="163"/>
    </location>
</feature>
<feature type="compositionally biased region" description="Basic and acidic residues" evidence="13">
    <location>
        <begin position="371"/>
        <end position="380"/>
    </location>
</feature>
<feature type="compositionally biased region" description="Basic and acidic residues" evidence="13">
    <location>
        <begin position="391"/>
        <end position="401"/>
    </location>
</feature>
<feature type="compositionally biased region" description="Basic and acidic residues" evidence="13">
    <location>
        <begin position="1"/>
        <end position="11"/>
    </location>
</feature>
<dbReference type="Proteomes" id="UP000245119">
    <property type="component" value="Linkage Group LG1"/>
</dbReference>
<evidence type="ECO:0000256" key="7">
    <source>
        <dbReference type="ARBA" id="ARBA00023155"/>
    </source>
</evidence>
<evidence type="ECO:0000256" key="2">
    <source>
        <dbReference type="ARBA" id="ARBA00022473"/>
    </source>
</evidence>
<dbReference type="InterPro" id="IPR017970">
    <property type="entry name" value="Homeobox_CS"/>
</dbReference>
<name>A0A2T7Q172_POMCA</name>
<keyword evidence="2" id="KW-0217">Developmental protein</keyword>
<organism evidence="15 16">
    <name type="scientific">Pomacea canaliculata</name>
    <name type="common">Golden apple snail</name>
    <dbReference type="NCBI Taxonomy" id="400727"/>
    <lineage>
        <taxon>Eukaryota</taxon>
        <taxon>Metazoa</taxon>
        <taxon>Spiralia</taxon>
        <taxon>Lophotrochozoa</taxon>
        <taxon>Mollusca</taxon>
        <taxon>Gastropoda</taxon>
        <taxon>Caenogastropoda</taxon>
        <taxon>Architaenioglossa</taxon>
        <taxon>Ampullarioidea</taxon>
        <taxon>Ampullariidae</taxon>
        <taxon>Pomacea</taxon>
    </lineage>
</organism>
<evidence type="ECO:0000256" key="9">
    <source>
        <dbReference type="ARBA" id="ARBA00023242"/>
    </source>
</evidence>
<evidence type="ECO:0000313" key="15">
    <source>
        <dbReference type="EMBL" id="PVD39425.1"/>
    </source>
</evidence>